<dbReference type="SUPFAM" id="SSF82866">
    <property type="entry name" value="Multidrug efflux transporter AcrB transmembrane domain"/>
    <property type="match status" value="1"/>
</dbReference>
<comment type="subcellular location">
    <subcellularLocation>
        <location evidence="1 9">Cell membrane</location>
        <topology evidence="1 9">Multi-pass membrane protein</topology>
    </subcellularLocation>
</comment>
<comment type="function">
    <text evidence="9">Part of the Sec protein translocase complex. Interacts with the SecYEG preprotein conducting channel. SecDF uses the proton motive force (PMF) to complete protein translocation after the ATP-dependent function of SecA.</text>
</comment>
<feature type="transmembrane region" description="Helical" evidence="9">
    <location>
        <begin position="273"/>
        <end position="298"/>
    </location>
</feature>
<feature type="domain" description="Protein export membrane protein SecD/SecF C-terminal" evidence="10">
    <location>
        <begin position="108"/>
        <end position="300"/>
    </location>
</feature>
<keyword evidence="2 9" id="KW-0813">Transport</keyword>
<comment type="subunit">
    <text evidence="9">Forms a complex with SecD. Part of the essential Sec protein translocation apparatus which comprises SecA, SecYEG and auxiliary proteins SecDF. Other proteins may also be involved.</text>
</comment>
<dbReference type="GO" id="GO:0015450">
    <property type="term" value="F:protein-transporting ATPase activity"/>
    <property type="evidence" value="ECO:0007669"/>
    <property type="project" value="InterPro"/>
</dbReference>
<dbReference type="Proteomes" id="UP000177932">
    <property type="component" value="Unassembled WGS sequence"/>
</dbReference>
<dbReference type="PANTHER" id="PTHR30081">
    <property type="entry name" value="PROTEIN-EXPORT MEMBRANE PROTEIN SEC"/>
    <property type="match status" value="1"/>
</dbReference>
<evidence type="ECO:0000256" key="2">
    <source>
        <dbReference type="ARBA" id="ARBA00022448"/>
    </source>
</evidence>
<dbReference type="Gene3D" id="1.20.1640.10">
    <property type="entry name" value="Multidrug efflux transporter AcrB transmembrane domain"/>
    <property type="match status" value="1"/>
</dbReference>
<accession>A0A1G2H6X7</accession>
<comment type="caution">
    <text evidence="11">The sequence shown here is derived from an EMBL/GenBank/DDBJ whole genome shotgun (WGS) entry which is preliminary data.</text>
</comment>
<reference evidence="11 12" key="1">
    <citation type="journal article" date="2016" name="Nat. Commun.">
        <title>Thousands of microbial genomes shed light on interconnected biogeochemical processes in an aquifer system.</title>
        <authorList>
            <person name="Anantharaman K."/>
            <person name="Brown C.T."/>
            <person name="Hug L.A."/>
            <person name="Sharon I."/>
            <person name="Castelle C.J."/>
            <person name="Probst A.J."/>
            <person name="Thomas B.C."/>
            <person name="Singh A."/>
            <person name="Wilkins M.J."/>
            <person name="Karaoz U."/>
            <person name="Brodie E.L."/>
            <person name="Williams K.H."/>
            <person name="Hubbard S.S."/>
            <person name="Banfield J.F."/>
        </authorList>
    </citation>
    <scope>NUCLEOTIDE SEQUENCE [LARGE SCALE GENOMIC DNA]</scope>
</reference>
<dbReference type="NCBIfam" id="TIGR00966">
    <property type="entry name" value="transloc_SecF"/>
    <property type="match status" value="1"/>
</dbReference>
<keyword evidence="6 9" id="KW-1133">Transmembrane helix</keyword>
<evidence type="ECO:0000256" key="8">
    <source>
        <dbReference type="ARBA" id="ARBA00023136"/>
    </source>
</evidence>
<evidence type="ECO:0000313" key="11">
    <source>
        <dbReference type="EMBL" id="OGZ58234.1"/>
    </source>
</evidence>
<dbReference type="Pfam" id="PF07549">
    <property type="entry name" value="Sec_GG"/>
    <property type="match status" value="1"/>
</dbReference>
<evidence type="ECO:0000256" key="9">
    <source>
        <dbReference type="HAMAP-Rule" id="MF_01464"/>
    </source>
</evidence>
<proteinExistence type="inferred from homology"/>
<dbReference type="GO" id="GO:0043952">
    <property type="term" value="P:protein transport by the Sec complex"/>
    <property type="evidence" value="ECO:0007669"/>
    <property type="project" value="UniProtKB-UniRule"/>
</dbReference>
<dbReference type="Pfam" id="PF02355">
    <property type="entry name" value="SecD_SecF_C"/>
    <property type="match status" value="1"/>
</dbReference>
<dbReference type="GO" id="GO:0006605">
    <property type="term" value="P:protein targeting"/>
    <property type="evidence" value="ECO:0007669"/>
    <property type="project" value="UniProtKB-UniRule"/>
</dbReference>
<keyword evidence="7 9" id="KW-0811">Translocation</keyword>
<organism evidence="11 12">
    <name type="scientific">Candidatus Spechtbacteria bacterium RIFCSPHIGHO2_01_FULL_43_30</name>
    <dbReference type="NCBI Taxonomy" id="1802158"/>
    <lineage>
        <taxon>Bacteria</taxon>
        <taxon>Candidatus Spechtiibacteriota</taxon>
    </lineage>
</organism>
<dbReference type="PRINTS" id="PR01755">
    <property type="entry name" value="SECFTRNLCASE"/>
</dbReference>
<keyword evidence="5 9" id="KW-0653">Protein transport</keyword>
<keyword evidence="3 9" id="KW-1003">Cell membrane</keyword>
<dbReference type="HAMAP" id="MF_01464_B">
    <property type="entry name" value="SecF_B"/>
    <property type="match status" value="1"/>
</dbReference>
<evidence type="ECO:0000256" key="7">
    <source>
        <dbReference type="ARBA" id="ARBA00023010"/>
    </source>
</evidence>
<evidence type="ECO:0000256" key="6">
    <source>
        <dbReference type="ARBA" id="ARBA00022989"/>
    </source>
</evidence>
<feature type="transmembrane region" description="Helical" evidence="9">
    <location>
        <begin position="134"/>
        <end position="153"/>
    </location>
</feature>
<dbReference type="InterPro" id="IPR048634">
    <property type="entry name" value="SecD_SecF_C"/>
</dbReference>
<protein>
    <recommendedName>
        <fullName evidence="9">Protein-export membrane protein SecF</fullName>
    </recommendedName>
</protein>
<feature type="transmembrane region" description="Helical" evidence="9">
    <location>
        <begin position="165"/>
        <end position="191"/>
    </location>
</feature>
<evidence type="ECO:0000256" key="3">
    <source>
        <dbReference type="ARBA" id="ARBA00022475"/>
    </source>
</evidence>
<dbReference type="EMBL" id="MHOD01000012">
    <property type="protein sequence ID" value="OGZ58234.1"/>
    <property type="molecule type" value="Genomic_DNA"/>
</dbReference>
<gene>
    <name evidence="9" type="primary">secF</name>
    <name evidence="11" type="ORF">A2827_02260</name>
</gene>
<dbReference type="NCBIfam" id="TIGR00916">
    <property type="entry name" value="2A0604s01"/>
    <property type="match status" value="1"/>
</dbReference>
<evidence type="ECO:0000256" key="4">
    <source>
        <dbReference type="ARBA" id="ARBA00022692"/>
    </source>
</evidence>
<evidence type="ECO:0000256" key="1">
    <source>
        <dbReference type="ARBA" id="ARBA00004651"/>
    </source>
</evidence>
<sequence length="307" mass="34050">MLKYRKVFYLISGLLVIASVISLAIFRLNLGIDFEGGTLLEVNFENRRPSHEEARNKLSELGLGSTVIQDVDETGLILRFKAVEVTEGDASGEFNVGEARHQEILAKLRDLGPLEENRFDSIGPVIGEETKEKSIWAISLVVVMIMVYIAWAFKGVSFPLRSWKYGIVAVIALFHDIIITAGVFSAVGYFFNVEVGMPFVAALLTILGYSVNDTIIIFDRIRENVLREGSIFDFGKVINKSVSQTFVRSINTSLTTLFVLICILLFGGETLKYFGLTLAIGIVVGTYSSIFLASPLLFSWSVLKLKK</sequence>
<dbReference type="AlphaFoldDB" id="A0A1G2H6X7"/>
<feature type="transmembrane region" description="Helical" evidence="9">
    <location>
        <begin position="7"/>
        <end position="26"/>
    </location>
</feature>
<feature type="transmembrane region" description="Helical" evidence="9">
    <location>
        <begin position="197"/>
        <end position="218"/>
    </location>
</feature>
<name>A0A1G2H6X7_9BACT</name>
<dbReference type="InterPro" id="IPR022813">
    <property type="entry name" value="SecD/SecF_arch_bac"/>
</dbReference>
<keyword evidence="4 9" id="KW-0812">Transmembrane</keyword>
<comment type="similarity">
    <text evidence="9">Belongs to the SecD/SecF family. SecF subfamily.</text>
</comment>
<dbReference type="GO" id="GO:0065002">
    <property type="term" value="P:intracellular protein transmembrane transport"/>
    <property type="evidence" value="ECO:0007669"/>
    <property type="project" value="UniProtKB-UniRule"/>
</dbReference>
<dbReference type="InterPro" id="IPR022645">
    <property type="entry name" value="SecD/SecF_bac"/>
</dbReference>
<dbReference type="InterPro" id="IPR005665">
    <property type="entry name" value="SecF_bac"/>
</dbReference>
<evidence type="ECO:0000313" key="12">
    <source>
        <dbReference type="Proteomes" id="UP000177932"/>
    </source>
</evidence>
<keyword evidence="8 9" id="KW-0472">Membrane</keyword>
<evidence type="ECO:0000259" key="10">
    <source>
        <dbReference type="Pfam" id="PF02355"/>
    </source>
</evidence>
<dbReference type="PANTHER" id="PTHR30081:SF8">
    <property type="entry name" value="PROTEIN TRANSLOCASE SUBUNIT SECF"/>
    <property type="match status" value="1"/>
</dbReference>
<dbReference type="GO" id="GO:0005886">
    <property type="term" value="C:plasma membrane"/>
    <property type="evidence" value="ECO:0007669"/>
    <property type="project" value="UniProtKB-SubCell"/>
</dbReference>
<dbReference type="STRING" id="1802158.A2827_02260"/>
<dbReference type="InterPro" id="IPR055344">
    <property type="entry name" value="SecD_SecF_C_bact"/>
</dbReference>
<dbReference type="InterPro" id="IPR022646">
    <property type="entry name" value="SecD/SecF_CS"/>
</dbReference>
<evidence type="ECO:0000256" key="5">
    <source>
        <dbReference type="ARBA" id="ARBA00022927"/>
    </source>
</evidence>
<feature type="transmembrane region" description="Helical" evidence="9">
    <location>
        <begin position="246"/>
        <end position="267"/>
    </location>
</feature>